<reference evidence="4" key="1">
    <citation type="submission" date="2016-12" db="EMBL/GenBank/DDBJ databases">
        <title>The genomes of Aspergillus section Nigri reveals drivers in fungal speciation.</title>
        <authorList>
            <consortium name="DOE Joint Genome Institute"/>
            <person name="Vesth T.C."/>
            <person name="Nybo J."/>
            <person name="Theobald S."/>
            <person name="Brandl J."/>
            <person name="Frisvad J.C."/>
            <person name="Nielsen K.F."/>
            <person name="Lyhne E.K."/>
            <person name="Kogle M.E."/>
            <person name="Kuo A."/>
            <person name="Riley R."/>
            <person name="Clum A."/>
            <person name="Nolan M."/>
            <person name="Lipzen A."/>
            <person name="Salamov A."/>
            <person name="Henrissat B."/>
            <person name="Wiebenga A."/>
            <person name="De vries R.P."/>
            <person name="Grigoriev I.V."/>
            <person name="Mortensen U.H."/>
            <person name="Andersen M.R."/>
            <person name="Baker S.E."/>
        </authorList>
    </citation>
    <scope>NUCLEOTIDE SEQUENCE</scope>
    <source>
        <strain evidence="4">IBT 28561</strain>
    </source>
</reference>
<dbReference type="EMBL" id="MSFM01000002">
    <property type="protein sequence ID" value="PKY07279.1"/>
    <property type="molecule type" value="Genomic_DNA"/>
</dbReference>
<dbReference type="PANTHER" id="PTHR33741">
    <property type="entry name" value="TRANSMEMBRANE PROTEIN DDB_G0269096-RELATED"/>
    <property type="match status" value="1"/>
</dbReference>
<sequence>MQSQHPPPRRPDFSRWHVDIDAVLNPYLPAPPWRWLPRPISHFLGYRGDHPPRALGNMVIAFWSLIGAFCGVLVVAEVSLHVPSFQQHNAPVIIASFGAAAVLEFCAIESPFAQPRNAILSQVFASVIGIGIGRLFALNPQAHAMPEIGGALACALTIGVMVFTNTVHPPAGATALLAVTEGYDIGWWLIPLMLLGTVLMQAVALVLNNIQRRYPVYWWTPHPLSPPERHDLDSRRPSKEGGSVPTVSEDQLFDVPAQIIVQEGNVYVPDNVWVSAEEMEMLQRISERM</sequence>
<proteinExistence type="predicted"/>
<feature type="compositionally biased region" description="Basic and acidic residues" evidence="1">
    <location>
        <begin position="227"/>
        <end position="239"/>
    </location>
</feature>
<evidence type="ECO:0000256" key="1">
    <source>
        <dbReference type="SAM" id="MobiDB-lite"/>
    </source>
</evidence>
<organism evidence="4 5">
    <name type="scientific">Aspergillus campestris (strain IBT 28561)</name>
    <dbReference type="NCBI Taxonomy" id="1392248"/>
    <lineage>
        <taxon>Eukaryota</taxon>
        <taxon>Fungi</taxon>
        <taxon>Dikarya</taxon>
        <taxon>Ascomycota</taxon>
        <taxon>Pezizomycotina</taxon>
        <taxon>Eurotiomycetes</taxon>
        <taxon>Eurotiomycetidae</taxon>
        <taxon>Eurotiales</taxon>
        <taxon>Aspergillaceae</taxon>
        <taxon>Aspergillus</taxon>
        <taxon>Aspergillus subgen. Circumdati</taxon>
    </lineage>
</organism>
<feature type="transmembrane region" description="Helical" evidence="2">
    <location>
        <begin position="92"/>
        <end position="113"/>
    </location>
</feature>
<feature type="transmembrane region" description="Helical" evidence="2">
    <location>
        <begin position="149"/>
        <end position="167"/>
    </location>
</feature>
<feature type="transmembrane region" description="Helical" evidence="2">
    <location>
        <begin position="119"/>
        <end position="137"/>
    </location>
</feature>
<keyword evidence="2" id="KW-1133">Transmembrane helix</keyword>
<dbReference type="InterPro" id="IPR058581">
    <property type="entry name" value="TM_HPP"/>
</dbReference>
<dbReference type="GeneID" id="36546159"/>
<dbReference type="Pfam" id="PF04982">
    <property type="entry name" value="TM_HPP"/>
    <property type="match status" value="1"/>
</dbReference>
<gene>
    <name evidence="4" type="ORF">P168DRAFT_302240</name>
</gene>
<dbReference type="VEuPathDB" id="FungiDB:P168DRAFT_302240"/>
<accession>A0A2I1DBL9</accession>
<dbReference type="PANTHER" id="PTHR33741:SF5">
    <property type="entry name" value="TRANSMEMBRANE PROTEIN DDB_G0269096-RELATED"/>
    <property type="match status" value="1"/>
</dbReference>
<evidence type="ECO:0000313" key="4">
    <source>
        <dbReference type="EMBL" id="PKY07279.1"/>
    </source>
</evidence>
<comment type="caution">
    <text evidence="4">The sequence shown here is derived from an EMBL/GenBank/DDBJ whole genome shotgun (WGS) entry which is preliminary data.</text>
</comment>
<keyword evidence="2" id="KW-0812">Transmembrane</keyword>
<feature type="region of interest" description="Disordered" evidence="1">
    <location>
        <begin position="227"/>
        <end position="247"/>
    </location>
</feature>
<dbReference type="OrthoDB" id="2016548at2759"/>
<name>A0A2I1DBL9_ASPC2</name>
<evidence type="ECO:0000256" key="2">
    <source>
        <dbReference type="SAM" id="Phobius"/>
    </source>
</evidence>
<feature type="domain" description="HPP transmembrane region" evidence="3">
    <location>
        <begin position="57"/>
        <end position="215"/>
    </location>
</feature>
<dbReference type="RefSeq" id="XP_024695873.1">
    <property type="nucleotide sequence ID" value="XM_024838635.1"/>
</dbReference>
<evidence type="ECO:0000259" key="3">
    <source>
        <dbReference type="Pfam" id="PF04982"/>
    </source>
</evidence>
<evidence type="ECO:0000313" key="5">
    <source>
        <dbReference type="Proteomes" id="UP000234254"/>
    </source>
</evidence>
<dbReference type="Proteomes" id="UP000234254">
    <property type="component" value="Unassembled WGS sequence"/>
</dbReference>
<keyword evidence="2" id="KW-0472">Membrane</keyword>
<dbReference type="InterPro" id="IPR007065">
    <property type="entry name" value="HPP"/>
</dbReference>
<protein>
    <submittedName>
        <fullName evidence="4">HPP family protein</fullName>
    </submittedName>
</protein>
<feature type="transmembrane region" description="Helical" evidence="2">
    <location>
        <begin position="60"/>
        <end position="80"/>
    </location>
</feature>
<feature type="transmembrane region" description="Helical" evidence="2">
    <location>
        <begin position="187"/>
        <end position="207"/>
    </location>
</feature>
<dbReference type="AlphaFoldDB" id="A0A2I1DBL9"/>
<keyword evidence="5" id="KW-1185">Reference proteome</keyword>